<protein>
    <submittedName>
        <fullName evidence="4">Membrane-anchored glycerophosphoryl diester phosphodiesterase (GDPDase), membrane domain</fullName>
    </submittedName>
</protein>
<dbReference type="Pfam" id="PF10110">
    <property type="entry name" value="GPDPase_memb"/>
    <property type="match status" value="1"/>
</dbReference>
<organism evidence="4 5">
    <name type="scientific">Salinibacterium xinjiangense</name>
    <dbReference type="NCBI Taxonomy" id="386302"/>
    <lineage>
        <taxon>Bacteria</taxon>
        <taxon>Bacillati</taxon>
        <taxon>Actinomycetota</taxon>
        <taxon>Actinomycetes</taxon>
        <taxon>Micrococcales</taxon>
        <taxon>Microbacteriaceae</taxon>
        <taxon>Salinibacterium</taxon>
    </lineage>
</organism>
<evidence type="ECO:0000256" key="1">
    <source>
        <dbReference type="SAM" id="MobiDB-lite"/>
    </source>
</evidence>
<proteinExistence type="predicted"/>
<feature type="compositionally biased region" description="Pro residues" evidence="1">
    <location>
        <begin position="383"/>
        <end position="392"/>
    </location>
</feature>
<evidence type="ECO:0000313" key="5">
    <source>
        <dbReference type="Proteomes" id="UP000219440"/>
    </source>
</evidence>
<feature type="region of interest" description="Disordered" evidence="1">
    <location>
        <begin position="365"/>
        <end position="392"/>
    </location>
</feature>
<keyword evidence="2" id="KW-1133">Transmembrane helix</keyword>
<evidence type="ECO:0000256" key="2">
    <source>
        <dbReference type="SAM" id="Phobius"/>
    </source>
</evidence>
<feature type="transmembrane region" description="Helical" evidence="2">
    <location>
        <begin position="266"/>
        <end position="289"/>
    </location>
</feature>
<evidence type="ECO:0000259" key="3">
    <source>
        <dbReference type="Pfam" id="PF10110"/>
    </source>
</evidence>
<gene>
    <name evidence="4" type="ORF">SAMN06296378_0133</name>
</gene>
<feature type="transmembrane region" description="Helical" evidence="2">
    <location>
        <begin position="309"/>
        <end position="338"/>
    </location>
</feature>
<feature type="transmembrane region" description="Helical" evidence="2">
    <location>
        <begin position="117"/>
        <end position="146"/>
    </location>
</feature>
<keyword evidence="2" id="KW-0472">Membrane</keyword>
<dbReference type="RefSeq" id="WP_229671297.1">
    <property type="nucleotide sequence ID" value="NZ_BMLC01000002.1"/>
</dbReference>
<feature type="region of interest" description="Disordered" evidence="1">
    <location>
        <begin position="1"/>
        <end position="40"/>
    </location>
</feature>
<reference evidence="4 5" key="1">
    <citation type="submission" date="2017-09" db="EMBL/GenBank/DDBJ databases">
        <authorList>
            <person name="Ehlers B."/>
            <person name="Leendertz F.H."/>
        </authorList>
    </citation>
    <scope>NUCLEOTIDE SEQUENCE [LARGE SCALE GENOMIC DNA]</scope>
    <source>
        <strain evidence="4 5">CGMCC 1.05381</strain>
    </source>
</reference>
<keyword evidence="5" id="KW-1185">Reference proteome</keyword>
<feature type="transmembrane region" description="Helical" evidence="2">
    <location>
        <begin position="167"/>
        <end position="198"/>
    </location>
</feature>
<keyword evidence="2" id="KW-0812">Transmembrane</keyword>
<name>A0A2C8Y7R4_9MICO</name>
<feature type="transmembrane region" description="Helical" evidence="2">
    <location>
        <begin position="75"/>
        <end position="97"/>
    </location>
</feature>
<feature type="transmembrane region" description="Helical" evidence="2">
    <location>
        <begin position="204"/>
        <end position="225"/>
    </location>
</feature>
<dbReference type="InterPro" id="IPR018476">
    <property type="entry name" value="GlyceroP-diester-Pdiesterase_M"/>
</dbReference>
<sequence length="392" mass="40570">MSDNTPWRSPAGGAATPPPSPYMAPGSTPPPPAGGWAPPPKPGLIPLRPLTLGTLLGAAFQVLRRNPRPMFGFSLLLTGVIFAFTLLVVGFVTFFAFSRVSSATGADQAAVEAGSVATVILSALVPVVLSIVVTAVLQSIVVLEVARGTLGEKLKLAGLWRQAKGRIGAVIGWSLLLTGAAVLALTILSVVIGLIIAFGGTAGIVVGVILGILAAGGALVLSFWLGTRLCLVPSALMLERLPLRAAIARSWSLTTGYFWKTLGIQLLVAVIVQTVAGIISVPLQILLGFGSTLLNPNSEGDGLLIGAVVLYVLSIILSIVFGAIAAVIQSATTALIYIDIRMRKEGLDLELNRFVEARQAGDSRVPDPYLQRATTAGAAPQAPSQPSPSPWS</sequence>
<feature type="compositionally biased region" description="Pro residues" evidence="1">
    <location>
        <begin position="16"/>
        <end position="40"/>
    </location>
</feature>
<dbReference type="EMBL" id="OCST01000001">
    <property type="protein sequence ID" value="SOE46226.1"/>
    <property type="molecule type" value="Genomic_DNA"/>
</dbReference>
<accession>A0A2C8Y7R4</accession>
<evidence type="ECO:0000313" key="4">
    <source>
        <dbReference type="EMBL" id="SOE46226.1"/>
    </source>
</evidence>
<dbReference type="Proteomes" id="UP000219440">
    <property type="component" value="Unassembled WGS sequence"/>
</dbReference>
<dbReference type="AlphaFoldDB" id="A0A2C8Y7R4"/>
<feature type="compositionally biased region" description="Low complexity" evidence="1">
    <location>
        <begin position="373"/>
        <end position="382"/>
    </location>
</feature>
<feature type="domain" description="Glycerophosphoryl diester phosphodiesterase membrane" evidence="3">
    <location>
        <begin position="218"/>
        <end position="345"/>
    </location>
</feature>